<keyword evidence="3" id="KW-1185">Reference proteome</keyword>
<organism evidence="2 3">
    <name type="scientific">Anthostomella pinea</name>
    <dbReference type="NCBI Taxonomy" id="933095"/>
    <lineage>
        <taxon>Eukaryota</taxon>
        <taxon>Fungi</taxon>
        <taxon>Dikarya</taxon>
        <taxon>Ascomycota</taxon>
        <taxon>Pezizomycotina</taxon>
        <taxon>Sordariomycetes</taxon>
        <taxon>Xylariomycetidae</taxon>
        <taxon>Xylariales</taxon>
        <taxon>Xylariaceae</taxon>
        <taxon>Anthostomella</taxon>
    </lineage>
</organism>
<feature type="signal peptide" evidence="1">
    <location>
        <begin position="1"/>
        <end position="23"/>
    </location>
</feature>
<reference evidence="2" key="1">
    <citation type="submission" date="2023-10" db="EMBL/GenBank/DDBJ databases">
        <authorList>
            <person name="Hackl T."/>
        </authorList>
    </citation>
    <scope>NUCLEOTIDE SEQUENCE</scope>
</reference>
<proteinExistence type="predicted"/>
<name>A0AAI8VWV1_9PEZI</name>
<sequence length="178" mass="19529">MNSILSTFSFVFPTLSLLTWCLSDSGFCSHYIATSVPTHHQHSPDVVITSCPTVQLETQLLQNPVLHPSDHYVAHEILRSHHNARCPARLHCSSVLANRRVRGRHRPRGILQGNGWRLDTTFYTETADGSVDASITSDKFFSNSTADAFVSAMAKVAVMSNDQASLVDCLDIISGAFA</sequence>
<dbReference type="AlphaFoldDB" id="A0AAI8VWV1"/>
<evidence type="ECO:0000313" key="3">
    <source>
        <dbReference type="Proteomes" id="UP001295740"/>
    </source>
</evidence>
<keyword evidence="1" id="KW-0732">Signal</keyword>
<feature type="chain" id="PRO_5042491126" evidence="1">
    <location>
        <begin position="24"/>
        <end position="178"/>
    </location>
</feature>
<evidence type="ECO:0000256" key="1">
    <source>
        <dbReference type="SAM" id="SignalP"/>
    </source>
</evidence>
<comment type="caution">
    <text evidence="2">The sequence shown here is derived from an EMBL/GenBank/DDBJ whole genome shotgun (WGS) entry which is preliminary data.</text>
</comment>
<dbReference type="Proteomes" id="UP001295740">
    <property type="component" value="Unassembled WGS sequence"/>
</dbReference>
<evidence type="ECO:0000313" key="2">
    <source>
        <dbReference type="EMBL" id="CAJ2512220.1"/>
    </source>
</evidence>
<protein>
    <submittedName>
        <fullName evidence="2">Uu.00g052350.m01.CDS01</fullName>
    </submittedName>
</protein>
<gene>
    <name evidence="2" type="ORF">KHLLAP_LOCUS12688</name>
</gene>
<dbReference type="EMBL" id="CAUWAG010000019">
    <property type="protein sequence ID" value="CAJ2512220.1"/>
    <property type="molecule type" value="Genomic_DNA"/>
</dbReference>
<accession>A0AAI8VWV1</accession>